<feature type="domain" description="DUF4232" evidence="2">
    <location>
        <begin position="53"/>
        <end position="177"/>
    </location>
</feature>
<evidence type="ECO:0000256" key="1">
    <source>
        <dbReference type="SAM" id="SignalP"/>
    </source>
</evidence>
<keyword evidence="4" id="KW-1185">Reference proteome</keyword>
<dbReference type="Proteomes" id="UP000549911">
    <property type="component" value="Unassembled WGS sequence"/>
</dbReference>
<protein>
    <recommendedName>
        <fullName evidence="2">DUF4232 domain-containing protein</fullName>
    </recommendedName>
</protein>
<reference evidence="3 4" key="1">
    <citation type="submission" date="2020-07" db="EMBL/GenBank/DDBJ databases">
        <authorList>
            <person name="Partida-Martinez L."/>
            <person name="Huntemann M."/>
            <person name="Clum A."/>
            <person name="Wang J."/>
            <person name="Palaniappan K."/>
            <person name="Ritter S."/>
            <person name="Chen I.-M."/>
            <person name="Stamatis D."/>
            <person name="Reddy T."/>
            <person name="O'Malley R."/>
            <person name="Daum C."/>
            <person name="Shapiro N."/>
            <person name="Ivanova N."/>
            <person name="Kyrpides N."/>
            <person name="Woyke T."/>
        </authorList>
    </citation>
    <scope>NUCLEOTIDE SEQUENCE [LARGE SCALE GENOMIC DNA]</scope>
    <source>
        <strain evidence="3 4">AT2.17</strain>
    </source>
</reference>
<name>A0A7Y9KRY2_9ACTN</name>
<dbReference type="Pfam" id="PF14016">
    <property type="entry name" value="DUF4232"/>
    <property type="match status" value="1"/>
</dbReference>
<evidence type="ECO:0000313" key="4">
    <source>
        <dbReference type="Proteomes" id="UP000549911"/>
    </source>
</evidence>
<evidence type="ECO:0000259" key="2">
    <source>
        <dbReference type="Pfam" id="PF14016"/>
    </source>
</evidence>
<organism evidence="3 4">
    <name type="scientific">Nocardioides cavernae</name>
    <dbReference type="NCBI Taxonomy" id="1921566"/>
    <lineage>
        <taxon>Bacteria</taxon>
        <taxon>Bacillati</taxon>
        <taxon>Actinomycetota</taxon>
        <taxon>Actinomycetes</taxon>
        <taxon>Propionibacteriales</taxon>
        <taxon>Nocardioidaceae</taxon>
        <taxon>Nocardioides</taxon>
    </lineage>
</organism>
<sequence length="187" mass="19541">MVRSVWHRSMLAMLGLCAVALVASLHLSTGASTASTSTAPAGTSRAASAVPECTNADLHADYRPRGAGAGHRYGVVRLRNTSDRTCVVQGYGGLSYVGGGDGTQVGAAADREPGRAGRVLLEPGERALSRVDETVAENYPRGACRPAPVDGFRVYVPDSTRSQLVPHATTGCRSTSVHLVSHRPFRG</sequence>
<reference evidence="3 4" key="2">
    <citation type="submission" date="2020-08" db="EMBL/GenBank/DDBJ databases">
        <title>The Agave Microbiome: Exploring the role of microbial communities in plant adaptations to desert environments.</title>
        <authorList>
            <person name="Partida-Martinez L.P."/>
        </authorList>
    </citation>
    <scope>NUCLEOTIDE SEQUENCE [LARGE SCALE GENOMIC DNA]</scope>
    <source>
        <strain evidence="3 4">AT2.17</strain>
    </source>
</reference>
<dbReference type="AlphaFoldDB" id="A0A7Y9KRY2"/>
<evidence type="ECO:0000313" key="3">
    <source>
        <dbReference type="EMBL" id="NYE37034.1"/>
    </source>
</evidence>
<dbReference type="RefSeq" id="WP_179619635.1">
    <property type="nucleotide sequence ID" value="NZ_JACCBW010000002.1"/>
</dbReference>
<comment type="caution">
    <text evidence="3">The sequence shown here is derived from an EMBL/GenBank/DDBJ whole genome shotgun (WGS) entry which is preliminary data.</text>
</comment>
<feature type="chain" id="PRO_5039094579" description="DUF4232 domain-containing protein" evidence="1">
    <location>
        <begin position="34"/>
        <end position="187"/>
    </location>
</feature>
<dbReference type="InterPro" id="IPR025326">
    <property type="entry name" value="DUF4232"/>
</dbReference>
<dbReference type="EMBL" id="JACCBW010000002">
    <property type="protein sequence ID" value="NYE37034.1"/>
    <property type="molecule type" value="Genomic_DNA"/>
</dbReference>
<proteinExistence type="predicted"/>
<gene>
    <name evidence="3" type="ORF">F4692_002167</name>
</gene>
<feature type="signal peptide" evidence="1">
    <location>
        <begin position="1"/>
        <end position="33"/>
    </location>
</feature>
<accession>A0A7Y9KRY2</accession>
<keyword evidence="1" id="KW-0732">Signal</keyword>